<dbReference type="EMBL" id="JBIAXI010000049">
    <property type="protein sequence ID" value="MFF4779424.1"/>
    <property type="molecule type" value="Genomic_DNA"/>
</dbReference>
<organism evidence="2 3">
    <name type="scientific">Microtetraspora fusca</name>
    <dbReference type="NCBI Taxonomy" id="1997"/>
    <lineage>
        <taxon>Bacteria</taxon>
        <taxon>Bacillati</taxon>
        <taxon>Actinomycetota</taxon>
        <taxon>Actinomycetes</taxon>
        <taxon>Streptosporangiales</taxon>
        <taxon>Streptosporangiaceae</taxon>
        <taxon>Microtetraspora</taxon>
    </lineage>
</organism>
<feature type="region of interest" description="Disordered" evidence="1">
    <location>
        <begin position="88"/>
        <end position="178"/>
    </location>
</feature>
<accession>A0ABW6VNP1</accession>
<evidence type="ECO:0000313" key="2">
    <source>
        <dbReference type="EMBL" id="MFF4779424.1"/>
    </source>
</evidence>
<dbReference type="Proteomes" id="UP001602119">
    <property type="component" value="Unassembled WGS sequence"/>
</dbReference>
<gene>
    <name evidence="2" type="ORF">ACFY05_42075</name>
</gene>
<dbReference type="RefSeq" id="WP_387348189.1">
    <property type="nucleotide sequence ID" value="NZ_JBIAXI010000049.1"/>
</dbReference>
<sequence length="289" mass="32181">MPVRFQVDPDFYDHPKAIGMSDAATALWVRAGSYSAAKLTDGFIAEHVLVMLSRAPEEAADELVRRGLWKRSKGGYRFHEWSSRNLTKARVEADRKRDRESKRKRRNQRETDEGKDENEQANPEIVRPDSGRNRPGVAPESNTNRPLSVSVSGSMSVSGSKSSSTRRNTREDDDDQNQRIEQKITDLLHELTGRTVPPDWAARIRRQLLDGRDVEKPIAYITRSISARPGDFLPTSTLPPPTIPVPPLPPVGERDNTAVNSRGRALVDQARAQARMSASGARGGPEDGR</sequence>
<feature type="region of interest" description="Disordered" evidence="1">
    <location>
        <begin position="231"/>
        <end position="289"/>
    </location>
</feature>
<evidence type="ECO:0000313" key="3">
    <source>
        <dbReference type="Proteomes" id="UP001602119"/>
    </source>
</evidence>
<evidence type="ECO:0000256" key="1">
    <source>
        <dbReference type="SAM" id="MobiDB-lite"/>
    </source>
</evidence>
<protein>
    <recommendedName>
        <fullName evidence="4">DUF1376 domain-containing protein</fullName>
    </recommendedName>
</protein>
<feature type="compositionally biased region" description="Pro residues" evidence="1">
    <location>
        <begin position="237"/>
        <end position="250"/>
    </location>
</feature>
<proteinExistence type="predicted"/>
<feature type="compositionally biased region" description="Low complexity" evidence="1">
    <location>
        <begin position="148"/>
        <end position="163"/>
    </location>
</feature>
<reference evidence="2 3" key="1">
    <citation type="submission" date="2024-10" db="EMBL/GenBank/DDBJ databases">
        <title>The Natural Products Discovery Center: Release of the First 8490 Sequenced Strains for Exploring Actinobacteria Biosynthetic Diversity.</title>
        <authorList>
            <person name="Kalkreuter E."/>
            <person name="Kautsar S.A."/>
            <person name="Yang D."/>
            <person name="Bader C.D."/>
            <person name="Teijaro C.N."/>
            <person name="Fluegel L."/>
            <person name="Davis C.M."/>
            <person name="Simpson J.R."/>
            <person name="Lauterbach L."/>
            <person name="Steele A.D."/>
            <person name="Gui C."/>
            <person name="Meng S."/>
            <person name="Li G."/>
            <person name="Viehrig K."/>
            <person name="Ye F."/>
            <person name="Su P."/>
            <person name="Kiefer A.F."/>
            <person name="Nichols A."/>
            <person name="Cepeda A.J."/>
            <person name="Yan W."/>
            <person name="Fan B."/>
            <person name="Jiang Y."/>
            <person name="Adhikari A."/>
            <person name="Zheng C.-J."/>
            <person name="Schuster L."/>
            <person name="Cowan T.M."/>
            <person name="Smanski M.J."/>
            <person name="Chevrette M.G."/>
            <person name="De Carvalho L.P.S."/>
            <person name="Shen B."/>
        </authorList>
    </citation>
    <scope>NUCLEOTIDE SEQUENCE [LARGE SCALE GENOMIC DNA]</scope>
    <source>
        <strain evidence="2 3">NPDC001281</strain>
    </source>
</reference>
<name>A0ABW6VNP1_MICFU</name>
<evidence type="ECO:0008006" key="4">
    <source>
        <dbReference type="Google" id="ProtNLM"/>
    </source>
</evidence>
<comment type="caution">
    <text evidence="2">The sequence shown here is derived from an EMBL/GenBank/DDBJ whole genome shotgun (WGS) entry which is preliminary data.</text>
</comment>
<keyword evidence="3" id="KW-1185">Reference proteome</keyword>
<feature type="compositionally biased region" description="Basic and acidic residues" evidence="1">
    <location>
        <begin position="89"/>
        <end position="101"/>
    </location>
</feature>